<dbReference type="EMBL" id="ACFC01000006">
    <property type="protein sequence ID" value="EEE06439.1"/>
    <property type="molecule type" value="Genomic_DNA"/>
</dbReference>
<organism evidence="1 2">
    <name type="scientific">Burkholderia multivorans CGD2</name>
    <dbReference type="NCBI Taxonomy" id="513052"/>
    <lineage>
        <taxon>Bacteria</taxon>
        <taxon>Pseudomonadati</taxon>
        <taxon>Pseudomonadota</taxon>
        <taxon>Betaproteobacteria</taxon>
        <taxon>Burkholderiales</taxon>
        <taxon>Burkholderiaceae</taxon>
        <taxon>Burkholderia</taxon>
        <taxon>Burkholderia cepacia complex</taxon>
    </lineage>
</organism>
<proteinExistence type="predicted"/>
<protein>
    <submittedName>
        <fullName evidence="1">Uncharacterized protein</fullName>
    </submittedName>
</protein>
<accession>B9BRL8</accession>
<name>B9BRL8_9BURK</name>
<dbReference type="AlphaFoldDB" id="B9BRL8"/>
<sequence length="49" mass="5076">MGYSFSTAAPCIVGIASGLHQTRRVQSSIALHAIRAAFSIMLAACHAST</sequence>
<reference evidence="1 2" key="1">
    <citation type="journal article" date="2012" name="J. Bacteriol.">
        <title>Draft Genome Sequence Determination for Cystic Fibrosis and Chronic Granulomatous Disease Burkholderia multivorans Isolates.</title>
        <authorList>
            <person name="Varga J.J."/>
            <person name="Losada L."/>
            <person name="Zelazny A.M."/>
            <person name="Brinkac L."/>
            <person name="Harkins D."/>
            <person name="Radune D."/>
            <person name="Hostetler J."/>
            <person name="Sampaio E.P."/>
            <person name="Ronning C.M."/>
            <person name="Nierman W.C."/>
            <person name="Greenberg D.E."/>
            <person name="Holland S.M."/>
            <person name="Goldberg J.B."/>
        </authorList>
    </citation>
    <scope>NUCLEOTIDE SEQUENCE [LARGE SCALE GENOMIC DNA]</scope>
    <source>
        <strain evidence="1 2">CGD2</strain>
    </source>
</reference>
<gene>
    <name evidence="1" type="ORF">BURMUCGD2_4035</name>
</gene>
<evidence type="ECO:0000313" key="1">
    <source>
        <dbReference type="EMBL" id="EEE06439.1"/>
    </source>
</evidence>
<evidence type="ECO:0000313" key="2">
    <source>
        <dbReference type="Proteomes" id="UP000004535"/>
    </source>
</evidence>
<dbReference type="Proteomes" id="UP000004535">
    <property type="component" value="Unassembled WGS sequence"/>
</dbReference>
<comment type="caution">
    <text evidence="1">The sequence shown here is derived from an EMBL/GenBank/DDBJ whole genome shotgun (WGS) entry which is preliminary data.</text>
</comment>